<feature type="disulfide bond" description="Redox-active" evidence="4">
    <location>
        <begin position="91"/>
        <end position="95"/>
    </location>
</feature>
<evidence type="ECO:0000313" key="6">
    <source>
        <dbReference type="EMBL" id="SEO68198.1"/>
    </source>
</evidence>
<evidence type="ECO:0000256" key="1">
    <source>
        <dbReference type="ARBA" id="ARBA00010996"/>
    </source>
</evidence>
<dbReference type="STRING" id="406100.SAMN04488052_102158"/>
<name>A0A1H8RPU6_9GAMM</name>
<proteinExistence type="inferred from homology"/>
<keyword evidence="4" id="KW-1015">Disulfide bond</keyword>
<keyword evidence="7" id="KW-1185">Reference proteome</keyword>
<evidence type="ECO:0000256" key="4">
    <source>
        <dbReference type="PIRSR" id="PIRSR603782-2"/>
    </source>
</evidence>
<gene>
    <name evidence="6" type="ORF">SAMN04488052_102158</name>
</gene>
<dbReference type="FunFam" id="3.40.30.10:FF:000013">
    <property type="entry name" value="Blast:Protein SCO1 homolog, mitochondrial"/>
    <property type="match status" value="1"/>
</dbReference>
<dbReference type="PANTHER" id="PTHR12151">
    <property type="entry name" value="ELECTRON TRANSPORT PROTIN SCO1/SENC FAMILY MEMBER"/>
    <property type="match status" value="1"/>
</dbReference>
<feature type="binding site" evidence="3">
    <location>
        <position position="91"/>
    </location>
    <ligand>
        <name>Cu cation</name>
        <dbReference type="ChEBI" id="CHEBI:23378"/>
    </ligand>
</feature>
<evidence type="ECO:0000259" key="5">
    <source>
        <dbReference type="PROSITE" id="PS51352"/>
    </source>
</evidence>
<dbReference type="EMBL" id="FOEG01000002">
    <property type="protein sequence ID" value="SEO68198.1"/>
    <property type="molecule type" value="Genomic_DNA"/>
</dbReference>
<dbReference type="InterPro" id="IPR036249">
    <property type="entry name" value="Thioredoxin-like_sf"/>
</dbReference>
<dbReference type="OrthoDB" id="9790194at2"/>
<feature type="domain" description="Thioredoxin" evidence="5">
    <location>
        <begin position="53"/>
        <end position="221"/>
    </location>
</feature>
<dbReference type="PROSITE" id="PS51352">
    <property type="entry name" value="THIOREDOXIN_2"/>
    <property type="match status" value="1"/>
</dbReference>
<keyword evidence="2 3" id="KW-0186">Copper</keyword>
<dbReference type="CDD" id="cd02968">
    <property type="entry name" value="SCO"/>
    <property type="match status" value="1"/>
</dbReference>
<dbReference type="SUPFAM" id="SSF52833">
    <property type="entry name" value="Thioredoxin-like"/>
    <property type="match status" value="1"/>
</dbReference>
<evidence type="ECO:0000313" key="7">
    <source>
        <dbReference type="Proteomes" id="UP000199657"/>
    </source>
</evidence>
<dbReference type="AlphaFoldDB" id="A0A1H8RPU6"/>
<feature type="binding site" evidence="3">
    <location>
        <position position="182"/>
    </location>
    <ligand>
        <name>Cu cation</name>
        <dbReference type="ChEBI" id="CHEBI:23378"/>
    </ligand>
</feature>
<dbReference type="PANTHER" id="PTHR12151:SF25">
    <property type="entry name" value="LINALOOL DEHYDRATASE_ISOMERASE DOMAIN-CONTAINING PROTEIN"/>
    <property type="match status" value="1"/>
</dbReference>
<dbReference type="Proteomes" id="UP000199657">
    <property type="component" value="Unassembled WGS sequence"/>
</dbReference>
<keyword evidence="3" id="KW-0479">Metal-binding</keyword>
<organism evidence="6 7">
    <name type="scientific">Aquisalimonas asiatica</name>
    <dbReference type="NCBI Taxonomy" id="406100"/>
    <lineage>
        <taxon>Bacteria</taxon>
        <taxon>Pseudomonadati</taxon>
        <taxon>Pseudomonadota</taxon>
        <taxon>Gammaproteobacteria</taxon>
        <taxon>Chromatiales</taxon>
        <taxon>Ectothiorhodospiraceae</taxon>
        <taxon>Aquisalimonas</taxon>
    </lineage>
</organism>
<protein>
    <submittedName>
        <fullName evidence="6">Protein SCO1/2</fullName>
    </submittedName>
</protein>
<evidence type="ECO:0000256" key="3">
    <source>
        <dbReference type="PIRSR" id="PIRSR603782-1"/>
    </source>
</evidence>
<comment type="similarity">
    <text evidence="1">Belongs to the SCO1/2 family.</text>
</comment>
<dbReference type="GO" id="GO:0046872">
    <property type="term" value="F:metal ion binding"/>
    <property type="evidence" value="ECO:0007669"/>
    <property type="project" value="UniProtKB-KW"/>
</dbReference>
<dbReference type="Gene3D" id="3.40.30.10">
    <property type="entry name" value="Glutaredoxin"/>
    <property type="match status" value="1"/>
</dbReference>
<feature type="binding site" evidence="3">
    <location>
        <position position="95"/>
    </location>
    <ligand>
        <name>Cu cation</name>
        <dbReference type="ChEBI" id="CHEBI:23378"/>
    </ligand>
</feature>
<reference evidence="6 7" key="1">
    <citation type="submission" date="2016-10" db="EMBL/GenBank/DDBJ databases">
        <authorList>
            <person name="de Groot N.N."/>
        </authorList>
    </citation>
    <scope>NUCLEOTIDE SEQUENCE [LARGE SCALE GENOMIC DNA]</scope>
    <source>
        <strain evidence="6 7">CGMCC 1.6291</strain>
    </source>
</reference>
<evidence type="ECO:0000256" key="2">
    <source>
        <dbReference type="ARBA" id="ARBA00023008"/>
    </source>
</evidence>
<accession>A0A1H8RPU6</accession>
<dbReference type="InterPro" id="IPR003782">
    <property type="entry name" value="SCO1/SenC"/>
</dbReference>
<dbReference type="InterPro" id="IPR013766">
    <property type="entry name" value="Thioredoxin_domain"/>
</dbReference>
<sequence>MTEFRAMKNLRTPVFMLIAILAAGAALVGGMYAANTLVSPATLDDGDLSATYLENSREITDFQLVDHSGEPFDNTSLQGQWTLMFFGFTHCPDICPMTLAELSRVHTMLEDEGMGENVRTVFVTVDPQRDTQERLEAYVTNFRDDFRGITGDLDDIDVLARDMGIAHIRHDDNGDANYMVDHGASVLLVNPEGRFQAMFGSPHRAPEIAEDLRAIIEFHGSS</sequence>
<dbReference type="Pfam" id="PF02630">
    <property type="entry name" value="SCO1-SenC"/>
    <property type="match status" value="1"/>
</dbReference>